<keyword evidence="2" id="KW-0238">DNA-binding</keyword>
<evidence type="ECO:0000256" key="3">
    <source>
        <dbReference type="ARBA" id="ARBA00023163"/>
    </source>
</evidence>
<evidence type="ECO:0000259" key="4">
    <source>
        <dbReference type="Pfam" id="PF00717"/>
    </source>
</evidence>
<comment type="caution">
    <text evidence="5">The sequence shown here is derived from an EMBL/GenBank/DDBJ whole genome shotgun (WGS) entry which is preliminary data.</text>
</comment>
<reference evidence="5" key="2">
    <citation type="journal article" date="2023" name="Microbiome">
        <title>Synthase-selected sorting approach identifies a beta-lactone synthase in a nudibranch symbiotic bacterium.</title>
        <authorList>
            <person name="Dzunkova M."/>
            <person name="La Clair J.J."/>
            <person name="Tyml T."/>
            <person name="Doud D."/>
            <person name="Schulz F."/>
            <person name="Piquer-Esteban S."/>
            <person name="Porcel Sanchis D."/>
            <person name="Osborn A."/>
            <person name="Robinson D."/>
            <person name="Louie K.B."/>
            <person name="Bowen B.P."/>
            <person name="Bowers R.M."/>
            <person name="Lee J."/>
            <person name="Arnau V."/>
            <person name="Diaz-Villanueva W."/>
            <person name="Stepanauskas R."/>
            <person name="Gosliner T."/>
            <person name="Date S.V."/>
            <person name="Northen T.R."/>
            <person name="Cheng J.F."/>
            <person name="Burkart M.D."/>
            <person name="Woyke T."/>
        </authorList>
    </citation>
    <scope>NUCLEOTIDE SEQUENCE</scope>
    <source>
        <strain evidence="5">Df01</strain>
    </source>
</reference>
<proteinExistence type="predicted"/>
<dbReference type="PANTHER" id="PTHR40661">
    <property type="match status" value="1"/>
</dbReference>
<reference evidence="5" key="1">
    <citation type="submission" date="2022-08" db="EMBL/GenBank/DDBJ databases">
        <authorList>
            <person name="Dzunkova M."/>
            <person name="La Clair J."/>
            <person name="Tyml T."/>
            <person name="Doud D."/>
            <person name="Schulz F."/>
            <person name="Piquer S."/>
            <person name="Porcel Sanchis D."/>
            <person name="Osborn A."/>
            <person name="Robinson D."/>
            <person name="Louie K.B."/>
            <person name="Bowen B.P."/>
            <person name="Bowers R."/>
            <person name="Lee J."/>
            <person name="Arnau Llombart V."/>
            <person name="Diaz Villanueva W."/>
            <person name="Gosliner T."/>
            <person name="Northen T."/>
            <person name="Cheng J.-F."/>
            <person name="Burkart M.D."/>
            <person name="Woyke T."/>
        </authorList>
    </citation>
    <scope>NUCLEOTIDE SEQUENCE</scope>
    <source>
        <strain evidence="5">Df01</strain>
    </source>
</reference>
<feature type="domain" description="Peptidase S24/S26A/S26B/S26C" evidence="4">
    <location>
        <begin position="41"/>
        <end position="162"/>
    </location>
</feature>
<dbReference type="InterPro" id="IPR036286">
    <property type="entry name" value="LexA/Signal_pep-like_sf"/>
</dbReference>
<evidence type="ECO:0000313" key="5">
    <source>
        <dbReference type="EMBL" id="MDM5147817.1"/>
    </source>
</evidence>
<protein>
    <submittedName>
        <fullName evidence="5">S24 family peptidase</fullName>
    </submittedName>
</protein>
<evidence type="ECO:0000256" key="2">
    <source>
        <dbReference type="ARBA" id="ARBA00023125"/>
    </source>
</evidence>
<dbReference type="SUPFAM" id="SSF51306">
    <property type="entry name" value="LexA/Signal peptidase"/>
    <property type="match status" value="1"/>
</dbReference>
<dbReference type="InterPro" id="IPR039418">
    <property type="entry name" value="LexA-like"/>
</dbReference>
<evidence type="ECO:0000313" key="6">
    <source>
        <dbReference type="Proteomes" id="UP001168167"/>
    </source>
</evidence>
<gene>
    <name evidence="5" type="ORF">NQX30_05480</name>
</gene>
<dbReference type="Gene3D" id="2.10.109.10">
    <property type="entry name" value="Umud Fragment, subunit A"/>
    <property type="match status" value="1"/>
</dbReference>
<sequence length="169" mass="18965">MPALDKAAELALRAGVSLNWLLGLSHDQYSPVEEIVRIPEYDTEFSAGRGITSAETLPSDRDFRRDFLGYARLNPDDLVMARVRGDSMAPTIPSASSVMFDLSQQDILVGSIYGVRLYDDLYIKYLRKTHTHIIMSGANSSYPPVQISTDEYDHFSVIGRVVWYSTLIN</sequence>
<dbReference type="CDD" id="cd06529">
    <property type="entry name" value="S24_LexA-like"/>
    <property type="match status" value="1"/>
</dbReference>
<dbReference type="Pfam" id="PF00717">
    <property type="entry name" value="Peptidase_S24"/>
    <property type="match status" value="1"/>
</dbReference>
<name>A0ABT7QMD3_9GAMM</name>
<organism evidence="5 6">
    <name type="scientific">Candidatus Doriopsillibacter californiensis</name>
    <dbReference type="NCBI Taxonomy" id="2970740"/>
    <lineage>
        <taxon>Bacteria</taxon>
        <taxon>Pseudomonadati</taxon>
        <taxon>Pseudomonadota</taxon>
        <taxon>Gammaproteobacteria</taxon>
        <taxon>Candidatus Tethybacterales</taxon>
        <taxon>Candidatus Persebacteraceae</taxon>
        <taxon>Candidatus Doriopsillibacter</taxon>
    </lineage>
</organism>
<keyword evidence="6" id="KW-1185">Reference proteome</keyword>
<dbReference type="Proteomes" id="UP001168167">
    <property type="component" value="Unassembled WGS sequence"/>
</dbReference>
<evidence type="ECO:0000256" key="1">
    <source>
        <dbReference type="ARBA" id="ARBA00023015"/>
    </source>
</evidence>
<dbReference type="InterPro" id="IPR015927">
    <property type="entry name" value="Peptidase_S24_S26A/B/C"/>
</dbReference>
<dbReference type="PANTHER" id="PTHR40661:SF3">
    <property type="entry name" value="FELS-1 PROPHAGE TRANSCRIPTIONAL REGULATOR"/>
    <property type="match status" value="1"/>
</dbReference>
<accession>A0ABT7QMD3</accession>
<keyword evidence="1" id="KW-0805">Transcription regulation</keyword>
<dbReference type="EMBL" id="JANQAO010000003">
    <property type="protein sequence ID" value="MDM5147817.1"/>
    <property type="molecule type" value="Genomic_DNA"/>
</dbReference>
<keyword evidence="3" id="KW-0804">Transcription</keyword>